<dbReference type="InterPro" id="IPR001697">
    <property type="entry name" value="Pyr_Knase"/>
</dbReference>
<keyword evidence="21" id="KW-1185">Reference proteome</keyword>
<evidence type="ECO:0000256" key="12">
    <source>
        <dbReference type="ARBA" id="ARBA00022958"/>
    </source>
</evidence>
<evidence type="ECO:0000256" key="6">
    <source>
        <dbReference type="ARBA" id="ARBA00022679"/>
    </source>
</evidence>
<dbReference type="Pfam" id="PF00224">
    <property type="entry name" value="PK"/>
    <property type="match status" value="1"/>
</dbReference>
<dbReference type="GO" id="GO:0005524">
    <property type="term" value="F:ATP binding"/>
    <property type="evidence" value="ECO:0007669"/>
    <property type="project" value="UniProtKB-KW"/>
</dbReference>
<keyword evidence="13 17" id="KW-0324">Glycolysis</keyword>
<dbReference type="NCBIfam" id="NF004491">
    <property type="entry name" value="PRK05826.1"/>
    <property type="match status" value="1"/>
</dbReference>
<dbReference type="EC" id="2.7.1.40" evidence="17"/>
<dbReference type="UniPathway" id="UPA00109">
    <property type="reaction ID" value="UER00188"/>
</dbReference>
<reference evidence="20" key="2">
    <citation type="submission" date="2025-09" db="UniProtKB">
        <authorList>
            <consortium name="Ensembl"/>
        </authorList>
    </citation>
    <scope>IDENTIFICATION</scope>
</reference>
<evidence type="ECO:0000256" key="8">
    <source>
        <dbReference type="ARBA" id="ARBA00022741"/>
    </source>
</evidence>
<dbReference type="FunFam" id="3.20.20.60:FF:000025">
    <property type="entry name" value="Pyruvate kinase"/>
    <property type="match status" value="1"/>
</dbReference>
<comment type="catalytic activity">
    <reaction evidence="15">
        <text>pyruvate + ATP = phosphoenolpyruvate + ADP + H(+)</text>
        <dbReference type="Rhea" id="RHEA:18157"/>
        <dbReference type="ChEBI" id="CHEBI:15361"/>
        <dbReference type="ChEBI" id="CHEBI:15378"/>
        <dbReference type="ChEBI" id="CHEBI:30616"/>
        <dbReference type="ChEBI" id="CHEBI:58702"/>
        <dbReference type="ChEBI" id="CHEBI:456216"/>
        <dbReference type="EC" id="2.7.1.40"/>
    </reaction>
    <physiologicalReaction direction="right-to-left" evidence="15">
        <dbReference type="Rhea" id="RHEA:18159"/>
    </physiologicalReaction>
</comment>
<dbReference type="NCBIfam" id="NF004978">
    <property type="entry name" value="PRK06354.1"/>
    <property type="match status" value="1"/>
</dbReference>
<evidence type="ECO:0000259" key="18">
    <source>
        <dbReference type="Pfam" id="PF00224"/>
    </source>
</evidence>
<evidence type="ECO:0000256" key="10">
    <source>
        <dbReference type="ARBA" id="ARBA00022840"/>
    </source>
</evidence>
<dbReference type="SUPFAM" id="SSF52935">
    <property type="entry name" value="PK C-terminal domain-like"/>
    <property type="match status" value="1"/>
</dbReference>
<dbReference type="GO" id="GO:0030955">
    <property type="term" value="F:potassium ion binding"/>
    <property type="evidence" value="ECO:0007669"/>
    <property type="project" value="InterPro"/>
</dbReference>
<dbReference type="InterPro" id="IPR015806">
    <property type="entry name" value="Pyrv_Knase_insert_dom_sf"/>
</dbReference>
<comment type="cofactor">
    <cofactor evidence="2">
        <name>K(+)</name>
        <dbReference type="ChEBI" id="CHEBI:29103"/>
    </cofactor>
</comment>
<comment type="function">
    <text evidence="16">Pyruvate kinase that catalyzes the conversion of phosphoenolpyruvate to pyruvate with the synthesis of ATP, and which plays a key role in glycolysis.</text>
</comment>
<dbReference type="GeneTree" id="ENSGT00390000008859"/>
<evidence type="ECO:0000313" key="20">
    <source>
        <dbReference type="Ensembl" id="ENSOSIP00000041990.1"/>
    </source>
</evidence>
<name>A0A8C7ZJI7_9TELE</name>
<evidence type="ECO:0000256" key="1">
    <source>
        <dbReference type="ARBA" id="ARBA00001946"/>
    </source>
</evidence>
<keyword evidence="11 17" id="KW-0460">Magnesium</keyword>
<comment type="cofactor">
    <cofactor evidence="1">
        <name>Mg(2+)</name>
        <dbReference type="ChEBI" id="CHEBI:18420"/>
    </cofactor>
</comment>
<dbReference type="GO" id="GO:0016301">
    <property type="term" value="F:kinase activity"/>
    <property type="evidence" value="ECO:0007669"/>
    <property type="project" value="UniProtKB-KW"/>
</dbReference>
<keyword evidence="6 17" id="KW-0808">Transferase</keyword>
<keyword evidence="7" id="KW-0479">Metal-binding</keyword>
<dbReference type="SUPFAM" id="SSF50800">
    <property type="entry name" value="PK beta-barrel domain-like"/>
    <property type="match status" value="1"/>
</dbReference>
<evidence type="ECO:0000256" key="2">
    <source>
        <dbReference type="ARBA" id="ARBA00001958"/>
    </source>
</evidence>
<evidence type="ECO:0000259" key="19">
    <source>
        <dbReference type="Pfam" id="PF02887"/>
    </source>
</evidence>
<dbReference type="AlphaFoldDB" id="A0A8C7ZJI7"/>
<dbReference type="CDD" id="cd00288">
    <property type="entry name" value="Pyruvate_Kinase"/>
    <property type="match status" value="1"/>
</dbReference>
<comment type="pathway">
    <text evidence="3 17">Carbohydrate degradation; glycolysis; pyruvate from D-glyceraldehyde 3-phosphate: step 5/5.</text>
</comment>
<sequence length="564" mass="62206">FYVTTTNIFKLLFSRLLLSHNNLYTEILREKSRLRRYSDLMTMPDSFIQRQQLDASMADTFLEHLCLLDIDQEPITARNTSIICTVGPASRSIQKLQEMVKAGMNIARLNFSHGSHEYHSETIKNIREAVETITSDPLYYRPVAIALDTKGPEIRTGLKVDEEVQLVKGSHVRVVTAESERDKTDATMVWVDYPHLPKVLEKGRRIYIDDGLLALKVLEIGSDWVDTVVEAGGLLCSRKGVNLPGCDLIGLQAVSEQDEADLRFGVAHGVDMVFASFIRSAQDVKDVRRALGELGSHIKVISKVESRQGVQNFEEILVESDGVMVARGDLGIEIPAEKVFIAQKMMIGRCNSAGKPVICATQMLESMVSHPRPTRAESSDVANAVLDGADCVMLSAETAKGKFPLEAVAMMHSICREAEAAIFHHQLFEELRRLTPLTSDPTEVTAIGAVESSFKCCAGAIIVLTSSGRSSHLLSRYRPRCPIIAVTRSPQVARQSQLLRGVFPALFHPLPAPVWADDVDSRVKFGMDIGKARGFFKSGDMVIVVTGWIPGSGHTNIMRAVHAL</sequence>
<keyword evidence="9 17" id="KW-0418">Kinase</keyword>
<evidence type="ECO:0000256" key="13">
    <source>
        <dbReference type="ARBA" id="ARBA00023152"/>
    </source>
</evidence>
<dbReference type="GO" id="GO:0004743">
    <property type="term" value="F:pyruvate kinase activity"/>
    <property type="evidence" value="ECO:0007669"/>
    <property type="project" value="UniProtKB-EC"/>
</dbReference>
<comment type="similarity">
    <text evidence="4 17">Belongs to the pyruvate kinase family.</text>
</comment>
<feature type="domain" description="Pyruvate kinase C-terminal" evidence="19">
    <location>
        <begin position="445"/>
        <end position="559"/>
    </location>
</feature>
<reference evidence="20" key="1">
    <citation type="submission" date="2025-08" db="UniProtKB">
        <authorList>
            <consortium name="Ensembl"/>
        </authorList>
    </citation>
    <scope>IDENTIFICATION</scope>
</reference>
<dbReference type="Ensembl" id="ENSOSIT00000044217.1">
    <property type="protein sequence ID" value="ENSOSIP00000041990.1"/>
    <property type="gene ID" value="ENSOSIG00000019535.1"/>
</dbReference>
<dbReference type="Pfam" id="PF02887">
    <property type="entry name" value="PK_C"/>
    <property type="match status" value="1"/>
</dbReference>
<comment type="subunit">
    <text evidence="5">Homotetramer.</text>
</comment>
<dbReference type="InterPro" id="IPR040442">
    <property type="entry name" value="Pyrv_kinase-like_dom_sf"/>
</dbReference>
<evidence type="ECO:0000256" key="16">
    <source>
        <dbReference type="ARBA" id="ARBA00058419"/>
    </source>
</evidence>
<feature type="domain" description="Pyruvate kinase barrel" evidence="18">
    <location>
        <begin position="78"/>
        <end position="408"/>
    </location>
</feature>
<evidence type="ECO:0000256" key="9">
    <source>
        <dbReference type="ARBA" id="ARBA00022777"/>
    </source>
</evidence>
<dbReference type="GO" id="GO:0000287">
    <property type="term" value="F:magnesium ion binding"/>
    <property type="evidence" value="ECO:0007669"/>
    <property type="project" value="InterPro"/>
</dbReference>
<evidence type="ECO:0000256" key="7">
    <source>
        <dbReference type="ARBA" id="ARBA00022723"/>
    </source>
</evidence>
<dbReference type="PRINTS" id="PR01050">
    <property type="entry name" value="PYRUVTKNASE"/>
</dbReference>
<evidence type="ECO:0000256" key="4">
    <source>
        <dbReference type="ARBA" id="ARBA00008663"/>
    </source>
</evidence>
<evidence type="ECO:0000256" key="17">
    <source>
        <dbReference type="RuleBase" id="RU000504"/>
    </source>
</evidence>
<dbReference type="SUPFAM" id="SSF51621">
    <property type="entry name" value="Phosphoenolpyruvate/pyruvate domain"/>
    <property type="match status" value="1"/>
</dbReference>
<dbReference type="InterPro" id="IPR011037">
    <property type="entry name" value="Pyrv_Knase-like_insert_dom_sf"/>
</dbReference>
<dbReference type="Proteomes" id="UP000694383">
    <property type="component" value="Unplaced"/>
</dbReference>
<evidence type="ECO:0000256" key="5">
    <source>
        <dbReference type="ARBA" id="ARBA00011881"/>
    </source>
</evidence>
<keyword evidence="14" id="KW-0670">Pyruvate</keyword>
<evidence type="ECO:0000256" key="11">
    <source>
        <dbReference type="ARBA" id="ARBA00022842"/>
    </source>
</evidence>
<dbReference type="PROSITE" id="PS00110">
    <property type="entry name" value="PYRUVATE_KINASE"/>
    <property type="match status" value="1"/>
</dbReference>
<proteinExistence type="inferred from homology"/>
<dbReference type="FunFam" id="3.40.1380.20:FF:000001">
    <property type="entry name" value="Pyruvate kinase"/>
    <property type="match status" value="1"/>
</dbReference>
<evidence type="ECO:0000256" key="3">
    <source>
        <dbReference type="ARBA" id="ARBA00004997"/>
    </source>
</evidence>
<evidence type="ECO:0000256" key="14">
    <source>
        <dbReference type="ARBA" id="ARBA00023317"/>
    </source>
</evidence>
<organism evidence="20 21">
    <name type="scientific">Oryzias sinensis</name>
    <name type="common">Chinese medaka</name>
    <dbReference type="NCBI Taxonomy" id="183150"/>
    <lineage>
        <taxon>Eukaryota</taxon>
        <taxon>Metazoa</taxon>
        <taxon>Chordata</taxon>
        <taxon>Craniata</taxon>
        <taxon>Vertebrata</taxon>
        <taxon>Euteleostomi</taxon>
        <taxon>Actinopterygii</taxon>
        <taxon>Neopterygii</taxon>
        <taxon>Teleostei</taxon>
        <taxon>Neoteleostei</taxon>
        <taxon>Acanthomorphata</taxon>
        <taxon>Ovalentaria</taxon>
        <taxon>Atherinomorphae</taxon>
        <taxon>Beloniformes</taxon>
        <taxon>Adrianichthyidae</taxon>
        <taxon>Oryziinae</taxon>
        <taxon>Oryzias</taxon>
    </lineage>
</organism>
<dbReference type="PANTHER" id="PTHR11817">
    <property type="entry name" value="PYRUVATE KINASE"/>
    <property type="match status" value="1"/>
</dbReference>
<dbReference type="InterPro" id="IPR015795">
    <property type="entry name" value="Pyrv_Knase_C"/>
</dbReference>
<evidence type="ECO:0000313" key="21">
    <source>
        <dbReference type="Proteomes" id="UP000694383"/>
    </source>
</evidence>
<protein>
    <recommendedName>
        <fullName evidence="17">Pyruvate kinase</fullName>
        <ecNumber evidence="17">2.7.1.40</ecNumber>
    </recommendedName>
</protein>
<accession>A0A8C7ZJI7</accession>
<evidence type="ECO:0000256" key="15">
    <source>
        <dbReference type="ARBA" id="ARBA00048967"/>
    </source>
</evidence>
<dbReference type="NCBIfam" id="TIGR01064">
    <property type="entry name" value="pyruv_kin"/>
    <property type="match status" value="1"/>
</dbReference>
<dbReference type="FunFam" id="2.40.33.10:FF:000001">
    <property type="entry name" value="Pyruvate kinase"/>
    <property type="match status" value="1"/>
</dbReference>
<dbReference type="Gene3D" id="3.40.1380.20">
    <property type="entry name" value="Pyruvate kinase, C-terminal domain"/>
    <property type="match status" value="1"/>
</dbReference>
<keyword evidence="8" id="KW-0547">Nucleotide-binding</keyword>
<keyword evidence="10" id="KW-0067">ATP-binding</keyword>
<keyword evidence="12" id="KW-0630">Potassium</keyword>
<dbReference type="InterPro" id="IPR015813">
    <property type="entry name" value="Pyrv/PenolPyrv_kinase-like_dom"/>
</dbReference>
<dbReference type="Gene3D" id="2.40.33.10">
    <property type="entry name" value="PK beta-barrel domain-like"/>
    <property type="match status" value="1"/>
</dbReference>
<dbReference type="InterPro" id="IPR015793">
    <property type="entry name" value="Pyrv_Knase_brl"/>
</dbReference>
<dbReference type="InterPro" id="IPR018209">
    <property type="entry name" value="Pyrv_Knase_AS"/>
</dbReference>
<dbReference type="InterPro" id="IPR036918">
    <property type="entry name" value="Pyrv_Knase_C_sf"/>
</dbReference>
<dbReference type="Gene3D" id="3.20.20.60">
    <property type="entry name" value="Phosphoenolpyruvate-binding domains"/>
    <property type="match status" value="1"/>
</dbReference>